<feature type="coiled-coil region" evidence="6">
    <location>
        <begin position="1581"/>
        <end position="1612"/>
    </location>
</feature>
<feature type="repeat" description="ANK" evidence="5">
    <location>
        <begin position="2060"/>
        <end position="2084"/>
    </location>
</feature>
<feature type="compositionally biased region" description="Low complexity" evidence="7">
    <location>
        <begin position="19"/>
        <end position="35"/>
    </location>
</feature>
<dbReference type="InterPro" id="IPR013986">
    <property type="entry name" value="DExx_box_DNA_helicase_dom_sf"/>
</dbReference>
<keyword evidence="1" id="KW-0547">Nucleotide-binding</keyword>
<feature type="compositionally biased region" description="Basic and acidic residues" evidence="7">
    <location>
        <begin position="1043"/>
        <end position="1058"/>
    </location>
</feature>
<dbReference type="STRING" id="2903.R1DKE0"/>
<evidence type="ECO:0000313" key="8">
    <source>
        <dbReference type="EnsemblProtists" id="EOD14935"/>
    </source>
</evidence>
<keyword evidence="3" id="KW-0347">Helicase</keyword>
<dbReference type="RefSeq" id="XP_005767364.1">
    <property type="nucleotide sequence ID" value="XM_005767307.1"/>
</dbReference>
<dbReference type="SUPFAM" id="SSF52540">
    <property type="entry name" value="P-loop containing nucleoside triphosphate hydrolases"/>
    <property type="match status" value="1"/>
</dbReference>
<dbReference type="InterPro" id="IPR002110">
    <property type="entry name" value="Ankyrin_rpt"/>
</dbReference>
<feature type="region of interest" description="Disordered" evidence="7">
    <location>
        <begin position="145"/>
        <end position="187"/>
    </location>
</feature>
<feature type="compositionally biased region" description="Pro residues" evidence="7">
    <location>
        <begin position="214"/>
        <end position="225"/>
    </location>
</feature>
<feature type="compositionally biased region" description="Gly residues" evidence="7">
    <location>
        <begin position="112"/>
        <end position="121"/>
    </location>
</feature>
<keyword evidence="9" id="KW-1185">Reference proteome</keyword>
<dbReference type="InterPro" id="IPR027417">
    <property type="entry name" value="P-loop_NTPase"/>
</dbReference>
<feature type="region of interest" description="Disordered" evidence="7">
    <location>
        <begin position="1"/>
        <end position="132"/>
    </location>
</feature>
<feature type="compositionally biased region" description="Polar residues" evidence="7">
    <location>
        <begin position="463"/>
        <end position="473"/>
    </location>
</feature>
<feature type="region of interest" description="Disordered" evidence="7">
    <location>
        <begin position="2490"/>
        <end position="2531"/>
    </location>
</feature>
<feature type="compositionally biased region" description="Low complexity" evidence="7">
    <location>
        <begin position="519"/>
        <end position="547"/>
    </location>
</feature>
<dbReference type="Gene3D" id="3.40.50.300">
    <property type="entry name" value="P-loop containing nucleotide triphosphate hydrolases"/>
    <property type="match status" value="2"/>
</dbReference>
<feature type="compositionally biased region" description="Polar residues" evidence="7">
    <location>
        <begin position="482"/>
        <end position="491"/>
    </location>
</feature>
<dbReference type="Proteomes" id="UP000013827">
    <property type="component" value="Unassembled WGS sequence"/>
</dbReference>
<dbReference type="EnsemblProtists" id="EOD14935">
    <property type="protein sequence ID" value="EOD14935"/>
    <property type="gene ID" value="EMIHUDRAFT_448295"/>
</dbReference>
<feature type="region of interest" description="Disordered" evidence="7">
    <location>
        <begin position="463"/>
        <end position="504"/>
    </location>
</feature>
<evidence type="ECO:0008006" key="10">
    <source>
        <dbReference type="Google" id="ProtNLM"/>
    </source>
</evidence>
<sequence>MDAGPAQNVQASDDVSKVAAATSPRSASARRCCAPDGQENGQEPNSTGFVSDARLASLSGSGTRDVPLSDHLRLRSDRSSDQDNAGGHASPSTDPPPPLASRGALSAVSRAPGGGRGGGGAFQSPPESVKPSESLIAPMAQVNAAPAPPPLQLPSPYLSQQQQQGRCSWARAARRSPPRSSAPATDSKPVQCPLCYQYFHPDVIRGHAATCGDPPSPPTNSPIPTEPRRIADAPPPRHAEKQPDQLFHKWVDMLEIKPTSAGDPLWLADKCIETLQRAVVTVHKPDDKRNFRVRVPWIREKLGLPPPHQPYFLAIKAASEKAGLASTTVGLLVQCDRLEEALRLCDEIWRDGLQLPSDGTTLPKQVICTALSLPRRGLLDTLTEAHKRMFEDEATEPGAAPFQVALPEKVAQIANVLGTDSLPVGGSLVDTLHAANEMVGLQGEGGLVEQADRLLEMMLRPLTQQAASPSRSPLTKAGKSAGKTSVKTSVKSGEPSRLFKADRGRLVLERTDQLSAKAVAAASGESAGPPSPSSLSASARASSLPAGKTKDKPAQVQRSLSAAAEKSLSAFAGPTPPKAAPVSAPLLSEAEMKPRVARCEESLGIEPADTATLAQRIGKLERSLGLASSASDGTLEERLVAIERVGLPLSRIANSAAFSPSEGSEIKKQLVAFEAMLHDGALRLRPGPEAEPRGVLRLLTAASKATAKAAKAKPPHDSKPAQDDAALRQARRMNDANARHAAGLLLARKMGRGHLSELGALSKGVGEAAIASHYEDLPFRAMELLFEQAAVSPNACLRGLPEDVLRLCEPHVERVGGLSHSDALIGLGVCVRAGRVDLLNALLAMPLTAGSHQARSELVRRCERDLGVAAEATPTEDGSDAFLLTFTGTTEPHKTAGALREIYGSVSAPVRCEVEEEKRLTTMTLSSKEVERERGQEKEVVAHAEKKIEQARDYQTECETYLKFLASPEHQQNYKKASLRCAREAHLQAGWARLLFGIRLSEATPEAGTLVVKSKPAPTKPPTKPSTMPPITEASPATPKPCVDTKTRAEDPKVAEETRQSMLKDLSSRLRDLKGAFGVSISFPAKRWVCADGRAGDIEPFKCDSDPAPRASSSTRDFTQEQAEKAILLEHEEDALEPTIEPEELAEVIRKTPEYIKQKELEIANFKHKAKEREQKWEHRLVAARAAVTQAETEEAAAEVDLAAKEGKLKQLKYCHRVQLRLPRQTVASLVGESRTLSACLLKFDNASIGCRLALAPSGHGLVVSDVAEGCAADAAGLLSDDVILSASVIARGDETLKEPLLVKDASAIACALSPADASLRLFLGSEELRFEEHRMMAEDDFVRCYRTYCCDNDLVPLGSDAASGFDVFADQALHDPKKPLAGLASDDLDQQLRSLWAGARPETRKKCDDFAHKARRSTGPLTVAAFCAFRDKQLARVRREWSAWPQERVDKKLLELSGVSVPAERRQKLLRLATDQARKLSKPHCSEALSDFKLQAVSHRLTDEAGVVTALAALESSLTKLLGAGGVVEQMATFLESDLASDADEWASLRDWVLEMRRTHLELVRAKRYDEATALLDSAKENVEGRREALLARMNEKNEEAMADAAQYRARPVEDENTLEMDHAAAAEVKAKEVRAALNKSLLGKEKAFRVAKHRAVAEHDGLTAAAAMATLNGSLVEKEYLEAKEASENADADASRANSLLRNLEREARERAAKAKREYEASAALRAAAQAHSQKASRLLQAAEHQLESLAEQADAHAAVRAMLRSAKTTRFVRGCSTGGARPSGMPAIAEAEDEREAVEAPHQQQVITLQLQVERKSAIRLAVERRSVPALQALLSAAAAGAKASWHEAPDVRRALADAWRGALACPPVDNSVVLGPRSAAQADALGGWRAPLECLWQALPAGALTRWSLGAATEGEVEACLASESRTTNGVLAGVLRSDDGSLHSLLELLLSQRAADPKAGPHALDRLRKRLGECGIDEESKPGTPLAPGAALSVLAGAPADQELCSLLEGIAALLPFEVGGAPPLLEALQEAAAGDVRPRALLVAHLCEEAADLSGWSPLHIAACMDDVEATEALLQAGFSALAEAPLTGATPLSCAAVCGSQRALTSLCAFQLPAIEAESIKTDAEKRAALTRLLPAVAEQCDESSVTLLGPMLTLLVRHGANPAAQSEPFELSAGSPARSLSPFEVLLRQCLPWLAWAHLGLESSSGQAEAAAWQAAAQSLAVGTAFARPSEGEPPSAAAVGAQAVGRLLLAYVPFGIWPAKAQEELRTALVTRQDGRWADAPLHAFAMAPHAALLPVALLQGDADPNLRWPDTGRWCGQSATHLAAAGGLYVWGRDRDRPTVRSGGESGADLLRLLLDPLLGRANPLQRDARSNLPLHLCCAIDDRAVAGLLAAQPEMGAHSFEGYGTQNRRHVTPLALCDASGGVAALVAKLREEAARLAQAAEERLRAAGGTLPSIDSILRPEASVAELLSLRGAATGATSKAAKSKRAASPRAPPTHKPENGEAEAEAEAEPSPASLVVSGEERSRKLVKRLCFGAQPIRVVLTRHVWLQLTMMDVARRRKALALFHTLASGAGEATSSPCPGSEAVPLRVSASLGKGGEAVFAVVWERSSEGRPFFEAARGAEAIRVWSIETSDVSLHEVALYVEEAWAYGERGRRDTEGRFPMGTTNELSHPSDKWHPVHAEDGGELAVPYVIKWYAVSDTLPKLLLLNPDVQDVQLPLLLDAHEEALVPPPQPTCSTLLVGRSGTGKTSLCNELLYRTHAANERRRVAEQRVAEGAPARLEADGEGAPPHANVLFLCKSRTPELDAPLFLSSSEWLVLLDRCLPPDQRWFKSDQEEARFLSATDGGGDSLAPLLAPAEPSSRCPKPHRCYLSRDEYLALASKQSPLEPAMRPAAYDAFEEYLKKKKKNGLYDVCDLVFHLKTQPRRHSPLHKVVIDEVQDLTMAELALLHDTSADEDGFFICGDTAQTITRGVGFRFTDVKLLFGGRPKLAQLKTNFRTHAGILGAANALVGLVTRLFPNSLDRLEEEEVGHFGGPPPALLPDTDPARVAEMMLAADDIGLGEMGANQVVIVRSASAKKKLPPLLRSGLVLTVEESKGLEFDDVCIFDFFADSDKACTWPVVGAIDGEVAQGATAPHAFDSLRDQVLCVELKMLYVAMTRARKRCFVYDSSTERRAPLFGYLSRAGVAESGLESLLSAYLKGADRANALVMGGKRLYFEAKEAKDAAATGRLLHLAAVALLQGAAAQPEGAAADRLRSSAAQVWCEAAVTTAPTPRSAAKSFYTKAAELLRDGFGRGRSASRLVDALSCFVSAAAQAALAPLPSRRVLPSMHAPFNDVALAAGQEAAVDEAVKIVAASLRWGA</sequence>
<dbReference type="InterPro" id="IPR036770">
    <property type="entry name" value="Ankyrin_rpt-contain_sf"/>
</dbReference>
<evidence type="ECO:0000256" key="6">
    <source>
        <dbReference type="SAM" id="Coils"/>
    </source>
</evidence>
<dbReference type="Gene3D" id="1.25.40.20">
    <property type="entry name" value="Ankyrin repeat-containing domain"/>
    <property type="match status" value="2"/>
</dbReference>
<feature type="region of interest" description="Disordered" evidence="7">
    <location>
        <begin position="207"/>
        <end position="242"/>
    </location>
</feature>
<evidence type="ECO:0000256" key="7">
    <source>
        <dbReference type="SAM" id="MobiDB-lite"/>
    </source>
</evidence>
<evidence type="ECO:0000256" key="1">
    <source>
        <dbReference type="ARBA" id="ARBA00022741"/>
    </source>
</evidence>
<feature type="compositionally biased region" description="Polar residues" evidence="7">
    <location>
        <begin position="39"/>
        <end position="49"/>
    </location>
</feature>
<dbReference type="GeneID" id="17260780"/>
<dbReference type="GO" id="GO:0016787">
    <property type="term" value="F:hydrolase activity"/>
    <property type="evidence" value="ECO:0007669"/>
    <property type="project" value="UniProtKB-KW"/>
</dbReference>
<dbReference type="GO" id="GO:0004386">
    <property type="term" value="F:helicase activity"/>
    <property type="evidence" value="ECO:0007669"/>
    <property type="project" value="UniProtKB-KW"/>
</dbReference>
<evidence type="ECO:0000256" key="3">
    <source>
        <dbReference type="ARBA" id="ARBA00022806"/>
    </source>
</evidence>
<feature type="compositionally biased region" description="Low complexity" evidence="7">
    <location>
        <begin position="154"/>
        <end position="164"/>
    </location>
</feature>
<keyword evidence="6" id="KW-0175">Coiled coil</keyword>
<proteinExistence type="predicted"/>
<evidence type="ECO:0000256" key="2">
    <source>
        <dbReference type="ARBA" id="ARBA00022801"/>
    </source>
</evidence>
<keyword evidence="4" id="KW-0067">ATP-binding</keyword>
<dbReference type="PANTHER" id="PTHR21529:SF4">
    <property type="entry name" value="TPR AND ANKYRIN REPEAT-CONTAINING PROTEIN 1"/>
    <property type="match status" value="1"/>
</dbReference>
<feature type="compositionally biased region" description="Pro residues" evidence="7">
    <location>
        <begin position="1018"/>
        <end position="1028"/>
    </location>
</feature>
<dbReference type="PANTHER" id="PTHR21529">
    <property type="entry name" value="MAMMARY TURMOR VIRUS RECEPTOR HOMOLOG 1, 2 MTVR1, 2"/>
    <property type="match status" value="1"/>
</dbReference>
<feature type="compositionally biased region" description="Basic and acidic residues" evidence="7">
    <location>
        <begin position="67"/>
        <end position="81"/>
    </location>
</feature>
<evidence type="ECO:0000256" key="4">
    <source>
        <dbReference type="ARBA" id="ARBA00022840"/>
    </source>
</evidence>
<dbReference type="HOGENOM" id="CLU_000547_0_0_1"/>
<dbReference type="PROSITE" id="PS50088">
    <property type="entry name" value="ANK_REPEAT"/>
    <property type="match status" value="1"/>
</dbReference>
<feature type="region of interest" description="Disordered" evidence="7">
    <location>
        <begin position="1012"/>
        <end position="1058"/>
    </location>
</feature>
<reference evidence="9" key="1">
    <citation type="journal article" date="2013" name="Nature">
        <title>Pan genome of the phytoplankton Emiliania underpins its global distribution.</title>
        <authorList>
            <person name="Read B.A."/>
            <person name="Kegel J."/>
            <person name="Klute M.J."/>
            <person name="Kuo A."/>
            <person name="Lefebvre S.C."/>
            <person name="Maumus F."/>
            <person name="Mayer C."/>
            <person name="Miller J."/>
            <person name="Monier A."/>
            <person name="Salamov A."/>
            <person name="Young J."/>
            <person name="Aguilar M."/>
            <person name="Claverie J.M."/>
            <person name="Frickenhaus S."/>
            <person name="Gonzalez K."/>
            <person name="Herman E.K."/>
            <person name="Lin Y.C."/>
            <person name="Napier J."/>
            <person name="Ogata H."/>
            <person name="Sarno A.F."/>
            <person name="Shmutz J."/>
            <person name="Schroeder D."/>
            <person name="de Vargas C."/>
            <person name="Verret F."/>
            <person name="von Dassow P."/>
            <person name="Valentin K."/>
            <person name="Van de Peer Y."/>
            <person name="Wheeler G."/>
            <person name="Dacks J.B."/>
            <person name="Delwiche C.F."/>
            <person name="Dyhrman S.T."/>
            <person name="Glockner G."/>
            <person name="John U."/>
            <person name="Richards T."/>
            <person name="Worden A.Z."/>
            <person name="Zhang X."/>
            <person name="Grigoriev I.V."/>
            <person name="Allen A.E."/>
            <person name="Bidle K."/>
            <person name="Borodovsky M."/>
            <person name="Bowler C."/>
            <person name="Brownlee C."/>
            <person name="Cock J.M."/>
            <person name="Elias M."/>
            <person name="Gladyshev V.N."/>
            <person name="Groth M."/>
            <person name="Guda C."/>
            <person name="Hadaegh A."/>
            <person name="Iglesias-Rodriguez M.D."/>
            <person name="Jenkins J."/>
            <person name="Jones B.M."/>
            <person name="Lawson T."/>
            <person name="Leese F."/>
            <person name="Lindquist E."/>
            <person name="Lobanov A."/>
            <person name="Lomsadze A."/>
            <person name="Malik S.B."/>
            <person name="Marsh M.E."/>
            <person name="Mackinder L."/>
            <person name="Mock T."/>
            <person name="Mueller-Roeber B."/>
            <person name="Pagarete A."/>
            <person name="Parker M."/>
            <person name="Probert I."/>
            <person name="Quesneville H."/>
            <person name="Raines C."/>
            <person name="Rensing S.A."/>
            <person name="Riano-Pachon D.M."/>
            <person name="Richier S."/>
            <person name="Rokitta S."/>
            <person name="Shiraiwa Y."/>
            <person name="Soanes D.M."/>
            <person name="van der Giezen M."/>
            <person name="Wahlund T.M."/>
            <person name="Williams B."/>
            <person name="Wilson W."/>
            <person name="Wolfe G."/>
            <person name="Wurch L.L."/>
        </authorList>
    </citation>
    <scope>NUCLEOTIDE SEQUENCE</scope>
</reference>
<evidence type="ECO:0000313" key="9">
    <source>
        <dbReference type="Proteomes" id="UP000013827"/>
    </source>
</evidence>
<feature type="region of interest" description="Disordered" evidence="7">
    <location>
        <begin position="519"/>
        <end position="561"/>
    </location>
</feature>
<name>A0A0D3IUK0_EMIH1</name>
<dbReference type="InterPro" id="IPR036034">
    <property type="entry name" value="PDZ_sf"/>
</dbReference>
<dbReference type="KEGG" id="ehx:EMIHUDRAFT_448295"/>
<dbReference type="GO" id="GO:0005524">
    <property type="term" value="F:ATP binding"/>
    <property type="evidence" value="ECO:0007669"/>
    <property type="project" value="UniProtKB-KW"/>
</dbReference>
<dbReference type="SUPFAM" id="SSF48403">
    <property type="entry name" value="Ankyrin repeat"/>
    <property type="match status" value="1"/>
</dbReference>
<accession>A0A0D3IUK0</accession>
<dbReference type="PaxDb" id="2903-EOD14935"/>
<keyword evidence="2" id="KW-0378">Hydrolase</keyword>
<dbReference type="Gene3D" id="1.10.10.160">
    <property type="match status" value="1"/>
</dbReference>
<protein>
    <recommendedName>
        <fullName evidence="10">PDZ domain-containing protein</fullName>
    </recommendedName>
</protein>
<feature type="coiled-coil region" evidence="6">
    <location>
        <begin position="1689"/>
        <end position="1762"/>
    </location>
</feature>
<organism evidence="8 9">
    <name type="scientific">Emiliania huxleyi (strain CCMP1516)</name>
    <dbReference type="NCBI Taxonomy" id="280463"/>
    <lineage>
        <taxon>Eukaryota</taxon>
        <taxon>Haptista</taxon>
        <taxon>Haptophyta</taxon>
        <taxon>Prymnesiophyceae</taxon>
        <taxon>Isochrysidales</taxon>
        <taxon>Noelaerhabdaceae</taxon>
        <taxon>Emiliania</taxon>
    </lineage>
</organism>
<keyword evidence="5" id="KW-0040">ANK repeat</keyword>
<dbReference type="InterPro" id="IPR039904">
    <property type="entry name" value="TRANK1"/>
</dbReference>
<evidence type="ECO:0000256" key="5">
    <source>
        <dbReference type="PROSITE-ProRule" id="PRU00023"/>
    </source>
</evidence>
<dbReference type="SUPFAM" id="SSF50156">
    <property type="entry name" value="PDZ domain-like"/>
    <property type="match status" value="1"/>
</dbReference>
<feature type="compositionally biased region" description="Basic and acidic residues" evidence="7">
    <location>
        <begin position="226"/>
        <end position="242"/>
    </location>
</feature>
<reference evidence="8" key="2">
    <citation type="submission" date="2024-10" db="UniProtKB">
        <authorList>
            <consortium name="EnsemblProtists"/>
        </authorList>
    </citation>
    <scope>IDENTIFICATION</scope>
</reference>
<dbReference type="PROSITE" id="PS50297">
    <property type="entry name" value="ANK_REP_REGION"/>
    <property type="match status" value="1"/>
</dbReference>